<comment type="caution">
    <text evidence="9">Lacks conserved residue(s) required for the propagation of feature annotation.</text>
</comment>
<evidence type="ECO:0000256" key="9">
    <source>
        <dbReference type="HAMAP-Rule" id="MF_00365"/>
    </source>
</evidence>
<gene>
    <name evidence="9" type="primary">recF</name>
    <name evidence="11" type="ORF">COT51_00975</name>
</gene>
<keyword evidence="9" id="KW-0234">DNA repair</keyword>
<dbReference type="Proteomes" id="UP000231098">
    <property type="component" value="Unassembled WGS sequence"/>
</dbReference>
<keyword evidence="9" id="KW-0742">SOS response</keyword>
<evidence type="ECO:0000256" key="7">
    <source>
        <dbReference type="ARBA" id="ARBA00022840"/>
    </source>
</evidence>
<comment type="function">
    <text evidence="9">The RecF protein is involved in DNA metabolism; it is required for DNA replication and normal SOS inducibility. RecF binds preferentially to single-stranded, linear DNA. It also seems to bind ATP.</text>
</comment>
<comment type="similarity">
    <text evidence="2 9">Belongs to the RecF family.</text>
</comment>
<keyword evidence="6 9" id="KW-0547">Nucleotide-binding</keyword>
<dbReference type="HAMAP" id="MF_00365">
    <property type="entry name" value="RecF"/>
    <property type="match status" value="1"/>
</dbReference>
<dbReference type="SUPFAM" id="SSF52540">
    <property type="entry name" value="P-loop containing nucleoside triphosphate hydrolases"/>
    <property type="match status" value="1"/>
</dbReference>
<dbReference type="InterPro" id="IPR003395">
    <property type="entry name" value="RecF/RecN/SMC_N"/>
</dbReference>
<dbReference type="GO" id="GO:0006302">
    <property type="term" value="P:double-strand break repair"/>
    <property type="evidence" value="ECO:0007669"/>
    <property type="project" value="TreeGrafter"/>
</dbReference>
<keyword evidence="7 9" id="KW-0067">ATP-binding</keyword>
<evidence type="ECO:0000313" key="11">
    <source>
        <dbReference type="EMBL" id="PIS21758.1"/>
    </source>
</evidence>
<dbReference type="GO" id="GO:0003697">
    <property type="term" value="F:single-stranded DNA binding"/>
    <property type="evidence" value="ECO:0007669"/>
    <property type="project" value="UniProtKB-UniRule"/>
</dbReference>
<dbReference type="Gene3D" id="1.20.1050.90">
    <property type="entry name" value="RecF/RecN/SMC, N-terminal domain"/>
    <property type="match status" value="1"/>
</dbReference>
<feature type="domain" description="RecF/RecN/SMC N-terminal" evidence="10">
    <location>
        <begin position="3"/>
        <end position="332"/>
    </location>
</feature>
<evidence type="ECO:0000259" key="10">
    <source>
        <dbReference type="Pfam" id="PF02463"/>
    </source>
</evidence>
<dbReference type="PROSITE" id="PS00617">
    <property type="entry name" value="RECF_1"/>
    <property type="match status" value="1"/>
</dbReference>
<dbReference type="Gene3D" id="3.40.50.300">
    <property type="entry name" value="P-loop containing nucleotide triphosphate hydrolases"/>
    <property type="match status" value="1"/>
</dbReference>
<protein>
    <recommendedName>
        <fullName evidence="3 9">DNA replication and repair protein RecF</fullName>
    </recommendedName>
</protein>
<dbReference type="GO" id="GO:0005737">
    <property type="term" value="C:cytoplasm"/>
    <property type="evidence" value="ECO:0007669"/>
    <property type="project" value="UniProtKB-SubCell"/>
</dbReference>
<evidence type="ECO:0000256" key="5">
    <source>
        <dbReference type="ARBA" id="ARBA00022705"/>
    </source>
</evidence>
<comment type="caution">
    <text evidence="11">The sequence shown here is derived from an EMBL/GenBank/DDBJ whole genome shotgun (WGS) entry which is preliminary data.</text>
</comment>
<accession>A0A2H0XCD0</accession>
<dbReference type="InterPro" id="IPR027417">
    <property type="entry name" value="P-loop_NTPase"/>
</dbReference>
<organism evidence="11 12">
    <name type="scientific">candidate division WWE3 bacterium CG08_land_8_20_14_0_20_41_15</name>
    <dbReference type="NCBI Taxonomy" id="1975086"/>
    <lineage>
        <taxon>Bacteria</taxon>
        <taxon>Katanobacteria</taxon>
    </lineage>
</organism>
<evidence type="ECO:0000256" key="3">
    <source>
        <dbReference type="ARBA" id="ARBA00020170"/>
    </source>
</evidence>
<keyword evidence="5 9" id="KW-0235">DNA replication</keyword>
<dbReference type="InterPro" id="IPR042174">
    <property type="entry name" value="RecF_2"/>
</dbReference>
<evidence type="ECO:0000256" key="4">
    <source>
        <dbReference type="ARBA" id="ARBA00022490"/>
    </source>
</evidence>
<dbReference type="PANTHER" id="PTHR32182:SF0">
    <property type="entry name" value="DNA REPLICATION AND REPAIR PROTEIN RECF"/>
    <property type="match status" value="1"/>
</dbReference>
<evidence type="ECO:0000256" key="6">
    <source>
        <dbReference type="ARBA" id="ARBA00022741"/>
    </source>
</evidence>
<evidence type="ECO:0000256" key="1">
    <source>
        <dbReference type="ARBA" id="ARBA00004496"/>
    </source>
</evidence>
<dbReference type="GO" id="GO:0009432">
    <property type="term" value="P:SOS response"/>
    <property type="evidence" value="ECO:0007669"/>
    <property type="project" value="UniProtKB-UniRule"/>
</dbReference>
<sequence>MTIKSLLLKNFRNHKKISLEFSPQVTFIVGKNTSGKTNILEATYFLAIGKSVRAEREREVIAWDSESANLKAEVLFDGEEESVVLEANLLRDLENDGRVQKRLRINGVPKRAFGFVGNLNAVLFRPEDIELVTDAPSLRRKFLDNLFYQFDREYRFAHINYQKVVVSRNRLLEAIRDEGKPRSSLDFWNEKILEYGKIIHQKREDFFDFVNGGTWVYLDYKPNIVSPSRIEEHLEREIASAQTLVGPHRDDFLFMEGERDLSKYGSRGEQRKAVLQIKKWEIDYLLAKTDRKPVLLLDDIFSELDEENREQVLREIKNQQTILTTTDEHITKEFPDPLVIRI</sequence>
<keyword evidence="4 9" id="KW-0963">Cytoplasm</keyword>
<dbReference type="NCBIfam" id="TIGR00611">
    <property type="entry name" value="recf"/>
    <property type="match status" value="1"/>
</dbReference>
<dbReference type="EMBL" id="PEYV01000019">
    <property type="protein sequence ID" value="PIS21758.1"/>
    <property type="molecule type" value="Genomic_DNA"/>
</dbReference>
<name>A0A2H0XCD0_UNCKA</name>
<dbReference type="GO" id="GO:0005524">
    <property type="term" value="F:ATP binding"/>
    <property type="evidence" value="ECO:0007669"/>
    <property type="project" value="UniProtKB-UniRule"/>
</dbReference>
<proteinExistence type="inferred from homology"/>
<dbReference type="InterPro" id="IPR018078">
    <property type="entry name" value="DNA-binding_RecF_CS"/>
</dbReference>
<evidence type="ECO:0000313" key="12">
    <source>
        <dbReference type="Proteomes" id="UP000231098"/>
    </source>
</evidence>
<keyword evidence="9" id="KW-0227">DNA damage</keyword>
<comment type="subcellular location">
    <subcellularLocation>
        <location evidence="1 9">Cytoplasm</location>
    </subcellularLocation>
</comment>
<dbReference type="Pfam" id="PF02463">
    <property type="entry name" value="SMC_N"/>
    <property type="match status" value="1"/>
</dbReference>
<dbReference type="InterPro" id="IPR001238">
    <property type="entry name" value="DNA-binding_RecF"/>
</dbReference>
<dbReference type="GO" id="GO:0006260">
    <property type="term" value="P:DNA replication"/>
    <property type="evidence" value="ECO:0007669"/>
    <property type="project" value="UniProtKB-UniRule"/>
</dbReference>
<evidence type="ECO:0000256" key="8">
    <source>
        <dbReference type="ARBA" id="ARBA00023125"/>
    </source>
</evidence>
<reference evidence="12" key="1">
    <citation type="submission" date="2017-09" db="EMBL/GenBank/DDBJ databases">
        <title>Depth-based differentiation of microbial function through sediment-hosted aquifers and enrichment of novel symbionts in the deep terrestrial subsurface.</title>
        <authorList>
            <person name="Probst A.J."/>
            <person name="Ladd B."/>
            <person name="Jarett J.K."/>
            <person name="Geller-Mcgrath D.E."/>
            <person name="Sieber C.M.K."/>
            <person name="Emerson J.B."/>
            <person name="Anantharaman K."/>
            <person name="Thomas B.C."/>
            <person name="Malmstrom R."/>
            <person name="Stieglmeier M."/>
            <person name="Klingl A."/>
            <person name="Woyke T."/>
            <person name="Ryan C.M."/>
            <person name="Banfield J.F."/>
        </authorList>
    </citation>
    <scope>NUCLEOTIDE SEQUENCE [LARGE SCALE GENOMIC DNA]</scope>
</reference>
<dbReference type="AlphaFoldDB" id="A0A2H0XCD0"/>
<evidence type="ECO:0000256" key="2">
    <source>
        <dbReference type="ARBA" id="ARBA00008016"/>
    </source>
</evidence>
<dbReference type="GO" id="GO:0000731">
    <property type="term" value="P:DNA synthesis involved in DNA repair"/>
    <property type="evidence" value="ECO:0007669"/>
    <property type="project" value="TreeGrafter"/>
</dbReference>
<dbReference type="PANTHER" id="PTHR32182">
    <property type="entry name" value="DNA REPLICATION AND REPAIR PROTEIN RECF"/>
    <property type="match status" value="1"/>
</dbReference>
<keyword evidence="8 9" id="KW-0238">DNA-binding</keyword>